<dbReference type="Pfam" id="PF02811">
    <property type="entry name" value="PHP"/>
    <property type="match status" value="1"/>
</dbReference>
<evidence type="ECO:0000256" key="1">
    <source>
        <dbReference type="ARBA" id="ARBA00004970"/>
    </source>
</evidence>
<feature type="domain" description="PHP" evidence="9">
    <location>
        <begin position="5"/>
        <end position="233"/>
    </location>
</feature>
<dbReference type="GO" id="GO:0000105">
    <property type="term" value="P:L-histidine biosynthetic process"/>
    <property type="evidence" value="ECO:0007669"/>
    <property type="project" value="UniProtKB-UniRule"/>
</dbReference>
<evidence type="ECO:0000256" key="6">
    <source>
        <dbReference type="ARBA" id="ARBA00023102"/>
    </source>
</evidence>
<evidence type="ECO:0000313" key="11">
    <source>
        <dbReference type="Proteomes" id="UP000011976"/>
    </source>
</evidence>
<dbReference type="InterPro" id="IPR016195">
    <property type="entry name" value="Pol/histidinol_Pase-like"/>
</dbReference>
<keyword evidence="5 8" id="KW-0378">Hydrolase</keyword>
<comment type="pathway">
    <text evidence="1 8">Amino-acid biosynthesis; L-histidine biosynthesis; L-histidine from 5-phospho-alpha-D-ribose 1-diphosphate: step 8/9.</text>
</comment>
<proteinExistence type="inferred from homology"/>
<dbReference type="CDD" id="cd12110">
    <property type="entry name" value="PHP_HisPPase_Hisj_like"/>
    <property type="match status" value="1"/>
</dbReference>
<dbReference type="GO" id="GO:0004401">
    <property type="term" value="F:histidinol-phosphatase activity"/>
    <property type="evidence" value="ECO:0007669"/>
    <property type="project" value="UniProtKB-UniRule"/>
</dbReference>
<dbReference type="InterPro" id="IPR004013">
    <property type="entry name" value="PHP_dom"/>
</dbReference>
<reference evidence="11" key="1">
    <citation type="journal article" date="2013" name="Genome Announc.">
        <title>Genome sequence of the basidiomycetous yeast Pseudozyma antarctica T-34, a producer of the glycolipid biosurfactants mannosylerythritol lipids.</title>
        <authorList>
            <person name="Morita T."/>
            <person name="Koike H."/>
            <person name="Koyama Y."/>
            <person name="Hagiwara H."/>
            <person name="Ito E."/>
            <person name="Fukuoka T."/>
            <person name="Imura T."/>
            <person name="Machida M."/>
            <person name="Kitamoto D."/>
        </authorList>
    </citation>
    <scope>NUCLEOTIDE SEQUENCE [LARGE SCALE GENOMIC DNA]</scope>
    <source>
        <strain evidence="11">T-34</strain>
    </source>
</reference>
<dbReference type="Proteomes" id="UP000011976">
    <property type="component" value="Unassembled WGS sequence"/>
</dbReference>
<accession>M9LZW3</accession>
<keyword evidence="4 8" id="KW-0028">Amino-acid biosynthesis</keyword>
<organism evidence="10 11">
    <name type="scientific">Pseudozyma antarctica (strain T-34)</name>
    <name type="common">Yeast</name>
    <name type="synonym">Candida antarctica</name>
    <dbReference type="NCBI Taxonomy" id="1151754"/>
    <lineage>
        <taxon>Eukaryota</taxon>
        <taxon>Fungi</taxon>
        <taxon>Dikarya</taxon>
        <taxon>Basidiomycota</taxon>
        <taxon>Ustilaginomycotina</taxon>
        <taxon>Ustilaginomycetes</taxon>
        <taxon>Ustilaginales</taxon>
        <taxon>Ustilaginaceae</taxon>
        <taxon>Moesziomyces</taxon>
    </lineage>
</organism>
<evidence type="ECO:0000256" key="3">
    <source>
        <dbReference type="ARBA" id="ARBA00013085"/>
    </source>
</evidence>
<dbReference type="STRING" id="1151754.M9LZW3"/>
<evidence type="ECO:0000256" key="2">
    <source>
        <dbReference type="ARBA" id="ARBA00009152"/>
    </source>
</evidence>
<dbReference type="PANTHER" id="PTHR21039:SF0">
    <property type="entry name" value="HISTIDINOL-PHOSPHATASE"/>
    <property type="match status" value="1"/>
</dbReference>
<dbReference type="SUPFAM" id="SSF89550">
    <property type="entry name" value="PHP domain-like"/>
    <property type="match status" value="1"/>
</dbReference>
<dbReference type="Gene3D" id="3.20.20.140">
    <property type="entry name" value="Metal-dependent hydrolases"/>
    <property type="match status" value="1"/>
</dbReference>
<comment type="similarity">
    <text evidence="2 8">Belongs to the PHP hydrolase family. HisK subfamily.</text>
</comment>
<gene>
    <name evidence="10" type="ORF">PANT_8c00018</name>
</gene>
<dbReference type="OrthoDB" id="5957391at2759"/>
<dbReference type="PANTHER" id="PTHR21039">
    <property type="entry name" value="HISTIDINOL PHOSPHATASE-RELATED"/>
    <property type="match status" value="1"/>
</dbReference>
<dbReference type="EC" id="3.1.3.15" evidence="3 8"/>
<evidence type="ECO:0000313" key="10">
    <source>
        <dbReference type="EMBL" id="GAC73000.1"/>
    </source>
</evidence>
<evidence type="ECO:0000256" key="7">
    <source>
        <dbReference type="ARBA" id="ARBA00049158"/>
    </source>
</evidence>
<dbReference type="EMBL" id="DF196774">
    <property type="protein sequence ID" value="GAC73000.1"/>
    <property type="molecule type" value="Genomic_DNA"/>
</dbReference>
<dbReference type="AlphaFoldDB" id="M9LZW3"/>
<protein>
    <recommendedName>
        <fullName evidence="3 8">Histidinol-phosphatase</fullName>
        <shortName evidence="8">HolPase</shortName>
        <ecNumber evidence="3 8">3.1.3.15</ecNumber>
    </recommendedName>
</protein>
<evidence type="ECO:0000259" key="9">
    <source>
        <dbReference type="Pfam" id="PF02811"/>
    </source>
</evidence>
<dbReference type="GO" id="GO:0005737">
    <property type="term" value="C:cytoplasm"/>
    <property type="evidence" value="ECO:0007669"/>
    <property type="project" value="TreeGrafter"/>
</dbReference>
<comment type="catalytic activity">
    <reaction evidence="7 8">
        <text>L-histidinol phosphate + H2O = L-histidinol + phosphate</text>
        <dbReference type="Rhea" id="RHEA:14465"/>
        <dbReference type="ChEBI" id="CHEBI:15377"/>
        <dbReference type="ChEBI" id="CHEBI:43474"/>
        <dbReference type="ChEBI" id="CHEBI:57699"/>
        <dbReference type="ChEBI" id="CHEBI:57980"/>
        <dbReference type="EC" id="3.1.3.15"/>
    </reaction>
</comment>
<evidence type="ECO:0000256" key="8">
    <source>
        <dbReference type="RuleBase" id="RU366003"/>
    </source>
</evidence>
<dbReference type="UniPathway" id="UPA00031">
    <property type="reaction ID" value="UER00013"/>
</dbReference>
<evidence type="ECO:0000256" key="4">
    <source>
        <dbReference type="ARBA" id="ARBA00022605"/>
    </source>
</evidence>
<keyword evidence="6 8" id="KW-0368">Histidine biosynthesis</keyword>
<dbReference type="NCBIfam" id="TIGR01856">
    <property type="entry name" value="hisJ_fam"/>
    <property type="match status" value="1"/>
</dbReference>
<evidence type="ECO:0000256" key="5">
    <source>
        <dbReference type="ARBA" id="ARBA00022801"/>
    </source>
</evidence>
<name>M9LZW3_PSEA3</name>
<sequence length="344" mass="38709">MPHSHHSHSGQFCSHAKDSLEHVLERAQALGFTHFHLSEHVPRQNPSELYPEELEAAVTPDRLRDTFHSYLSEARRLQGVYISRSLNVLVGCETENITSPGTLDYLTHILGSDANTPPEKVGKGKVDYIVGSLHHSHAIPIDFDRETFERSVESFASAAAHGDKRQAHLELVNTYLDDQLEVLERLRPEVVGHFDLFRLFEPELKLEEPQLWAKVERNVRFAVAYGALFECNAAAFRKGWASAYPASDILQLILKLGGRLCLSDDSHGVHAVGLNYARLRQYLIDQGVDTLWYLEKDSEETAPAQSGPPTRFARGTVAKPMGPEWQSHPFWSHFTATLESESQP</sequence>
<dbReference type="InterPro" id="IPR010140">
    <property type="entry name" value="Histidinol_P_phosphatase_HisJ"/>
</dbReference>